<feature type="compositionally biased region" description="Polar residues" evidence="8">
    <location>
        <begin position="277"/>
        <end position="286"/>
    </location>
</feature>
<evidence type="ECO:0000256" key="1">
    <source>
        <dbReference type="ARBA" id="ARBA00008881"/>
    </source>
</evidence>
<sequence>MPSSAAASYSNSKGANMFAQSYEEFGADFFDQFLAYSPEYSETPGYSPVLGNTLEQSTDCQSAGASLSSTDDETTHAIADDTWQGGLRAAEDHDGALLPSASGDHFYELSGRAAISDSELLTLEGIFLESPRIPAASRRSLPSSPTVGPAHQPLRRKNRMVESLSKTFNKASGSLDESLRRSPIRKQKSAPKMMGTAHQRTSHSNLDLWGQKLDLDDARFQYDFKQDDPPLSPPPSARVPDVARVSSSLDPQEGELLGGLTYKTALTQQQHMVRSTAYDTPLSTPTLAHPPSRRTGQQGRSESVLFPITPQAQNASGSWSQMPGSPEFTSYRASSACPEIGSPIWWNHAATAPMAQPSPDRFHNPQRASKFLAMQLQNDVAYHSNDMGLSTSSLASGLMIQMPDTSAQQSSVMGTPPAHPRGYVHSPRSQPPPHHSRHRSDSTQYNTHSSREPSRHARPRYPRHPSPVIRASHCASRGSESPSPPPPAFHVRKRKSKPGKQATPRTPPPPPATGAVSFVNYTPSDSRKILTGVAPSGSSKTKARREKEALDKRRKLSQAAVRAVRAAGGDIDSLVEQGLFV</sequence>
<dbReference type="GO" id="GO:0048315">
    <property type="term" value="P:conidium formation"/>
    <property type="evidence" value="ECO:0007669"/>
    <property type="project" value="UniProtKB-KW"/>
</dbReference>
<evidence type="ECO:0000256" key="2">
    <source>
        <dbReference type="ARBA" id="ARBA00015342"/>
    </source>
</evidence>
<keyword evidence="7" id="KW-0183">Conidiation</keyword>
<feature type="compositionally biased region" description="Polar residues" evidence="8">
    <location>
        <begin position="404"/>
        <end position="413"/>
    </location>
</feature>
<feature type="compositionally biased region" description="Low complexity" evidence="8">
    <location>
        <begin position="136"/>
        <end position="145"/>
    </location>
</feature>
<keyword evidence="10" id="KW-1185">Reference proteome</keyword>
<dbReference type="InterPro" id="IPR040112">
    <property type="entry name" value="WetA"/>
</dbReference>
<keyword evidence="5" id="KW-0010">Activator</keyword>
<keyword evidence="4" id="KW-0805">Transcription regulation</keyword>
<dbReference type="AlphaFoldDB" id="A0A218Z827"/>
<proteinExistence type="inferred from homology"/>
<name>A0A218Z827_9HELO</name>
<organism evidence="9 10">
    <name type="scientific">Diplocarpon coronariae</name>
    <dbReference type="NCBI Taxonomy" id="2795749"/>
    <lineage>
        <taxon>Eukaryota</taxon>
        <taxon>Fungi</taxon>
        <taxon>Dikarya</taxon>
        <taxon>Ascomycota</taxon>
        <taxon>Pezizomycotina</taxon>
        <taxon>Leotiomycetes</taxon>
        <taxon>Helotiales</taxon>
        <taxon>Drepanopezizaceae</taxon>
        <taxon>Diplocarpon</taxon>
    </lineage>
</organism>
<evidence type="ECO:0000256" key="8">
    <source>
        <dbReference type="SAM" id="MobiDB-lite"/>
    </source>
</evidence>
<feature type="region of interest" description="Disordered" evidence="8">
    <location>
        <begin position="404"/>
        <end position="551"/>
    </location>
</feature>
<evidence type="ECO:0000313" key="10">
    <source>
        <dbReference type="Proteomes" id="UP000242519"/>
    </source>
</evidence>
<feature type="region of interest" description="Disordered" evidence="8">
    <location>
        <begin position="223"/>
        <end position="254"/>
    </location>
</feature>
<evidence type="ECO:0000256" key="7">
    <source>
        <dbReference type="ARBA" id="ARBA00023321"/>
    </source>
</evidence>
<keyword evidence="6" id="KW-0804">Transcription</keyword>
<dbReference type="OrthoDB" id="2575228at2759"/>
<dbReference type="EMBL" id="MZNU01000174">
    <property type="protein sequence ID" value="OWP03693.1"/>
    <property type="molecule type" value="Genomic_DNA"/>
</dbReference>
<dbReference type="GO" id="GO:0030435">
    <property type="term" value="P:sporulation resulting in formation of a cellular spore"/>
    <property type="evidence" value="ECO:0007669"/>
    <property type="project" value="UniProtKB-KW"/>
</dbReference>
<comment type="caution">
    <text evidence="9">The sequence shown here is derived from an EMBL/GenBank/DDBJ whole genome shotgun (WGS) entry which is preliminary data.</text>
</comment>
<dbReference type="InParanoid" id="A0A218Z827"/>
<evidence type="ECO:0000256" key="5">
    <source>
        <dbReference type="ARBA" id="ARBA00023159"/>
    </source>
</evidence>
<dbReference type="PANTHER" id="PTHR22934">
    <property type="entry name" value="PROTEIN ESC1/WETA-RELATED"/>
    <property type="match status" value="1"/>
</dbReference>
<feature type="region of interest" description="Disordered" evidence="8">
    <location>
        <begin position="277"/>
        <end position="300"/>
    </location>
</feature>
<dbReference type="Proteomes" id="UP000242519">
    <property type="component" value="Unassembled WGS sequence"/>
</dbReference>
<keyword evidence="3" id="KW-0749">Sporulation</keyword>
<evidence type="ECO:0000256" key="4">
    <source>
        <dbReference type="ARBA" id="ARBA00023015"/>
    </source>
</evidence>
<gene>
    <name evidence="9" type="ORF">B2J93_2205</name>
</gene>
<evidence type="ECO:0000256" key="3">
    <source>
        <dbReference type="ARBA" id="ARBA00022969"/>
    </source>
</evidence>
<dbReference type="PANTHER" id="PTHR22934:SF25">
    <property type="entry name" value="DEVELOPMENTAL REGULATORY PROTEIN WETA"/>
    <property type="match status" value="1"/>
</dbReference>
<evidence type="ECO:0000313" key="9">
    <source>
        <dbReference type="EMBL" id="OWP03693.1"/>
    </source>
</evidence>
<reference evidence="9 10" key="1">
    <citation type="submission" date="2017-04" db="EMBL/GenBank/DDBJ databases">
        <title>Draft genome sequence of Marssonina coronaria NL1: causal agent of apple blotch.</title>
        <authorList>
            <person name="Cheng Q."/>
        </authorList>
    </citation>
    <scope>NUCLEOTIDE SEQUENCE [LARGE SCALE GENOMIC DNA]</scope>
    <source>
        <strain evidence="9 10">NL1</strain>
    </source>
</reference>
<comment type="similarity">
    <text evidence="1">Belongs to the wetA family.</text>
</comment>
<protein>
    <recommendedName>
        <fullName evidence="2">Developmental regulatory protein wetA</fullName>
    </recommendedName>
</protein>
<evidence type="ECO:0000256" key="6">
    <source>
        <dbReference type="ARBA" id="ARBA00023163"/>
    </source>
</evidence>
<feature type="region of interest" description="Disordered" evidence="8">
    <location>
        <begin position="136"/>
        <end position="205"/>
    </location>
</feature>
<accession>A0A218Z827</accession>
<dbReference type="STRING" id="503106.A0A218Z827"/>